<feature type="chain" id="PRO_5045250415" evidence="4">
    <location>
        <begin position="30"/>
        <end position="1740"/>
    </location>
</feature>
<dbReference type="Pfam" id="PF11721">
    <property type="entry name" value="Malectin"/>
    <property type="match status" value="1"/>
</dbReference>
<feature type="non-terminal residue" evidence="6">
    <location>
        <position position="1740"/>
    </location>
</feature>
<reference evidence="6 7" key="1">
    <citation type="submission" date="2023-03" db="EMBL/GenBank/DDBJ databases">
        <title>Muricauda XX sp. nov. and Muricauda XXX sp. nov., two novel species isolated from Okinawa Trough.</title>
        <authorList>
            <person name="Cao W."/>
            <person name="Deng X."/>
        </authorList>
    </citation>
    <scope>NUCLEOTIDE SEQUENCE [LARGE SCALE GENOMIC DNA]</scope>
    <source>
        <strain evidence="6 7">334s03</strain>
    </source>
</reference>
<dbReference type="InterPro" id="IPR006652">
    <property type="entry name" value="Kelch_1"/>
</dbReference>
<feature type="compositionally biased region" description="Polar residues" evidence="3">
    <location>
        <begin position="609"/>
        <end position="623"/>
    </location>
</feature>
<evidence type="ECO:0000313" key="6">
    <source>
        <dbReference type="EMBL" id="MDF0717407.1"/>
    </source>
</evidence>
<dbReference type="SUPFAM" id="SSF50952">
    <property type="entry name" value="Soluble quinoprotein glucose dehydrogenase"/>
    <property type="match status" value="1"/>
</dbReference>
<dbReference type="Gene3D" id="2.120.10.80">
    <property type="entry name" value="Kelch-type beta propeller"/>
    <property type="match status" value="2"/>
</dbReference>
<dbReference type="Gene3D" id="2.60.40.10">
    <property type="entry name" value="Immunoglobulins"/>
    <property type="match status" value="1"/>
</dbReference>
<name>A0ABT5Y1T1_9FLAO</name>
<dbReference type="InterPro" id="IPR011041">
    <property type="entry name" value="Quinoprot_gluc/sorb_DH_b-prop"/>
</dbReference>
<dbReference type="InterPro" id="IPR013783">
    <property type="entry name" value="Ig-like_fold"/>
</dbReference>
<dbReference type="InterPro" id="IPR008979">
    <property type="entry name" value="Galactose-bd-like_sf"/>
</dbReference>
<dbReference type="EMBL" id="JARFVB010000011">
    <property type="protein sequence ID" value="MDF0717407.1"/>
    <property type="molecule type" value="Genomic_DNA"/>
</dbReference>
<evidence type="ECO:0000313" key="7">
    <source>
        <dbReference type="Proteomes" id="UP001221366"/>
    </source>
</evidence>
<comment type="caution">
    <text evidence="6">The sequence shown here is derived from an EMBL/GenBank/DDBJ whole genome shotgun (WGS) entry which is preliminary data.</text>
</comment>
<proteinExistence type="predicted"/>
<keyword evidence="4" id="KW-0732">Signal</keyword>
<dbReference type="Pfam" id="PF05345">
    <property type="entry name" value="He_PIG"/>
    <property type="match status" value="1"/>
</dbReference>
<dbReference type="PANTHER" id="PTHR24412:SF441">
    <property type="entry name" value="KELCH-LIKE PROTEIN 28"/>
    <property type="match status" value="1"/>
</dbReference>
<dbReference type="Proteomes" id="UP001221366">
    <property type="component" value="Unassembled WGS sequence"/>
</dbReference>
<evidence type="ECO:0000256" key="1">
    <source>
        <dbReference type="ARBA" id="ARBA00022441"/>
    </source>
</evidence>
<dbReference type="PANTHER" id="PTHR24412">
    <property type="entry name" value="KELCH PROTEIN"/>
    <property type="match status" value="1"/>
</dbReference>
<dbReference type="RefSeq" id="WP_275616559.1">
    <property type="nucleotide sequence ID" value="NZ_JARFVB010000011.1"/>
</dbReference>
<feature type="signal peptide" evidence="4">
    <location>
        <begin position="1"/>
        <end position="29"/>
    </location>
</feature>
<dbReference type="InterPro" id="IPR021720">
    <property type="entry name" value="Malectin_dom"/>
</dbReference>
<keyword evidence="2" id="KW-0677">Repeat</keyword>
<accession>A0ABT5Y1T1</accession>
<evidence type="ECO:0000256" key="3">
    <source>
        <dbReference type="SAM" id="MobiDB-lite"/>
    </source>
</evidence>
<dbReference type="InterPro" id="IPR015915">
    <property type="entry name" value="Kelch-typ_b-propeller"/>
</dbReference>
<gene>
    <name evidence="6" type="ORF">PY092_14680</name>
</gene>
<feature type="compositionally biased region" description="Acidic residues" evidence="3">
    <location>
        <begin position="629"/>
        <end position="643"/>
    </location>
</feature>
<dbReference type="SMART" id="SM00612">
    <property type="entry name" value="Kelch"/>
    <property type="match status" value="4"/>
</dbReference>
<keyword evidence="7" id="KW-1185">Reference proteome</keyword>
<dbReference type="SUPFAM" id="SSF117281">
    <property type="entry name" value="Kelch motif"/>
    <property type="match status" value="1"/>
</dbReference>
<evidence type="ECO:0000259" key="5">
    <source>
        <dbReference type="Pfam" id="PF11721"/>
    </source>
</evidence>
<evidence type="ECO:0000256" key="4">
    <source>
        <dbReference type="SAM" id="SignalP"/>
    </source>
</evidence>
<dbReference type="InterPro" id="IPR011042">
    <property type="entry name" value="6-blade_b-propeller_TolB-like"/>
</dbReference>
<feature type="domain" description="Malectin" evidence="5">
    <location>
        <begin position="1001"/>
        <end position="1163"/>
    </location>
</feature>
<organism evidence="6 7">
    <name type="scientific">Flagellimonas yonaguniensis</name>
    <dbReference type="NCBI Taxonomy" id="3031325"/>
    <lineage>
        <taxon>Bacteria</taxon>
        <taxon>Pseudomonadati</taxon>
        <taxon>Bacteroidota</taxon>
        <taxon>Flavobacteriia</taxon>
        <taxon>Flavobacteriales</taxon>
        <taxon>Flavobacteriaceae</taxon>
        <taxon>Flagellimonas</taxon>
    </lineage>
</organism>
<evidence type="ECO:0000256" key="2">
    <source>
        <dbReference type="ARBA" id="ARBA00022737"/>
    </source>
</evidence>
<dbReference type="Gene3D" id="2.60.120.430">
    <property type="entry name" value="Galactose-binding lectin"/>
    <property type="match status" value="1"/>
</dbReference>
<dbReference type="Pfam" id="PF24681">
    <property type="entry name" value="Kelch_KLHDC2_KLHL20_DRC7"/>
    <property type="match status" value="1"/>
</dbReference>
<keyword evidence="1" id="KW-0880">Kelch repeat</keyword>
<sequence length="1740" mass="185523">MKENYSTVNRLVGLLCLFLLIIYSSSVSAQVSFSQNLLNYNGNQNLSGGVTGMMFGQDNRLYVTSLHGKVNIFTIERNGTNDYDVLNVEVLDDIQGITNHDDDGTPCSGSYSQCHTRETIGIVVTGTAQNPVFYVSSSDVRIGAGSGGGNGDVDLDTNSGVITRFSWTGTEWDIVDIVRGLPRSEENHATNGLDLATIGGKEYLLVAQGGHTNGGGPSVNFVFSTEYALSAAILAIDLEAINAMPVQLDNGRQFIYDLPTLDDPTRPNANGITDPDVPGYDGIDVNDPWGGNDGLNQAKVVPNGPVQILSPGYRNAYDLVVTKSGALYVTDNGANGGWGGFPVNEGTANVNNDYDPNEPGSQSYSGGEHINNKDHLQLVTTDLSTYTFWEYYGGHPNPVRANPSGAGLYTAPGDGNIGAVFRTETYDPSSPGLGYTSNPNVALPADWPPVPVELANSVEGDWRGPDEDNPDGPLDGEITVWSTNTNGIAEYQASNFNGAMQGDLLATASSGNIRRVQLTADGQLESLNQSFLSGTEGYVLAIETTDDDEIFPGTIWTGDLSGNIQVFEPLDFVECVLPGNPGYDPLADNDFDGYTNQDEIDNGTDICNGGSQPSDFDSLQGGTLISDLNDPDDDSDGVPDVDDPFQLGDPATNGSDAFTLPVSNDFFNYQQGLGGYLGLGFTGFMNNGAGNGNWLNFTDRRDDPNDPNPNDVMGGAPGIVTMHMTSGTALGTTNTQEKGLQYGAQVDVTTGKFRITGGMVGFTGSSRLYGTTAATDGELGFFIGDGTQSNYIKFIVNTNGFVIQQEINDLPSAPIITPISIADRPETGMLFHFMVDPSTGEITFEYQIDGATPVEIGSLTAQGTILQAIQNQGSDLALGLIGTSNTSGVELEGSWDFLNISGSSPTIVKQISDLERIIGSLDETIDLDTVFDDNQGVENLTYTVANNTNPGIDATIVSNMLTIVFPDTSQESTITIRATDNESLYVETSFLVKTVEESIVLYRVNTGGPEIASIDNDMVWAADQAPTNSLFLIEPASNNTYNGTITSLDNTVDANSTPFEIFDTERFDEVSGAPNMAYSFPVSKNGNYEIRLYMGNGYSGTSQPGERIFDVRIEGIDLPLLTDIDLSEAFGHATGGMISHIVKVSDGAITIEFLHDAIQNPLINGIEILDVSDTNTPIYVFDIPDQISSQGEQLNGSLIVDAVGGDGNLSYMAQGLPPGIFIEPTNGQIGGTIAADAAEGSPYTVSVTIDDTDDVTEDATTVSFQWDIDGEYFWTDKNENLDYTARHENSFVQAGDKFYLMGGRESAQTIDIYDYATNTWSSLSNSAPFQFNHFQATAYKGLIWVIGSFQTNAFPNEIPAEFIWMFDPAHQEWIQGPQIPQNRRRGSAGLVVYQDKFYVVGGNTDGHDGGYVPWFDVYDPSTGTWTTLTDAPRPRDHFSAVVIGDKLYAAGGRLSGGAEGVWAPTIAEVDVYDFTTETWITLPSEQNIPTPRGGAAAVNFNDKLVVIGGEVEDEVVYGVLTDDALKVTEEYDPLAGVWKRLPDMNYERHGTQAIVSGPGIHILAGAPSRGGGNQKNMEFLGIDAPVGTASQASTLQVLENVSFGDDETLDIDLSVVGGNVGIFVRSVEITGTNASNFDISTGILANAFIGPDETHTITISLNGSASGINATLNIVYGSANTASIELTGTGVNSEGVVSFTLVDASTDTDLFNLFNGQQLDLGPTGGQSLNVRANTLGGPG</sequence>
<dbReference type="SUPFAM" id="SSF49785">
    <property type="entry name" value="Galactose-binding domain-like"/>
    <property type="match status" value="1"/>
</dbReference>
<feature type="region of interest" description="Disordered" evidence="3">
    <location>
        <begin position="608"/>
        <end position="643"/>
    </location>
</feature>
<dbReference type="Gene3D" id="2.120.10.30">
    <property type="entry name" value="TolB, C-terminal domain"/>
    <property type="match status" value="1"/>
</dbReference>
<protein>
    <submittedName>
        <fullName evidence="6">Malectin domain-containing carbohydrate-binding protein</fullName>
    </submittedName>
</protein>